<dbReference type="CDD" id="cd01007">
    <property type="entry name" value="PBP2_BvgS_HisK_like"/>
    <property type="match status" value="3"/>
</dbReference>
<dbReference type="EMBL" id="WFKK01000067">
    <property type="protein sequence ID" value="KAB7885025.1"/>
    <property type="molecule type" value="Genomic_DNA"/>
</dbReference>
<keyword evidence="6" id="KW-1133">Transmembrane helix</keyword>
<evidence type="ECO:0000256" key="4">
    <source>
        <dbReference type="ARBA" id="ARBA00022729"/>
    </source>
</evidence>
<dbReference type="InterPro" id="IPR035965">
    <property type="entry name" value="PAS-like_dom_sf"/>
</dbReference>
<evidence type="ECO:0000313" key="11">
    <source>
        <dbReference type="Proteomes" id="UP000472839"/>
    </source>
</evidence>
<dbReference type="Gene3D" id="3.30.565.10">
    <property type="entry name" value="Histidine kinase-like ATPase, C-terminal domain"/>
    <property type="match status" value="1"/>
</dbReference>
<dbReference type="InterPro" id="IPR036097">
    <property type="entry name" value="HisK_dim/P_sf"/>
</dbReference>
<dbReference type="EC" id="2.7.13.3" evidence="2"/>
<dbReference type="GO" id="GO:0000155">
    <property type="term" value="F:phosphorelay sensor kinase activity"/>
    <property type="evidence" value="ECO:0007669"/>
    <property type="project" value="InterPro"/>
</dbReference>
<evidence type="ECO:0000256" key="5">
    <source>
        <dbReference type="SAM" id="Coils"/>
    </source>
</evidence>
<dbReference type="InterPro" id="IPR004358">
    <property type="entry name" value="Sig_transdc_His_kin-like_C"/>
</dbReference>
<feature type="transmembrane region" description="Helical" evidence="6">
    <location>
        <begin position="749"/>
        <end position="767"/>
    </location>
</feature>
<dbReference type="PANTHER" id="PTHR35936">
    <property type="entry name" value="MEMBRANE-BOUND LYTIC MUREIN TRANSGLYCOSYLASE F"/>
    <property type="match status" value="1"/>
</dbReference>
<keyword evidence="4 7" id="KW-0732">Signal</keyword>
<dbReference type="SUPFAM" id="SSF55785">
    <property type="entry name" value="PYP-like sensor domain (PAS domain)"/>
    <property type="match status" value="1"/>
</dbReference>
<dbReference type="Proteomes" id="UP000472839">
    <property type="component" value="Unassembled WGS sequence"/>
</dbReference>
<name>A0A6L4WNL0_9BACT</name>
<organism evidence="10 11">
    <name type="scientific">Poseidonibacter ostreae</name>
    <dbReference type="NCBI Taxonomy" id="2654171"/>
    <lineage>
        <taxon>Bacteria</taxon>
        <taxon>Pseudomonadati</taxon>
        <taxon>Campylobacterota</taxon>
        <taxon>Epsilonproteobacteria</taxon>
        <taxon>Campylobacterales</taxon>
        <taxon>Arcobacteraceae</taxon>
        <taxon>Poseidonibacter</taxon>
    </lineage>
</organism>
<reference evidence="10 11" key="1">
    <citation type="submission" date="2019-10" db="EMBL/GenBank/DDBJ databases">
        <title>Poseidonibacter ostreae sp. nov., isolated from the gut of the Ostrea denselamellosa.</title>
        <authorList>
            <person name="Choi A."/>
        </authorList>
    </citation>
    <scope>NUCLEOTIDE SEQUENCE [LARGE SCALE GENOMIC DNA]</scope>
    <source>
        <strain evidence="10 11">SJOD-M-33</strain>
    </source>
</reference>
<dbReference type="PROSITE" id="PS50112">
    <property type="entry name" value="PAS"/>
    <property type="match status" value="1"/>
</dbReference>
<dbReference type="InterPro" id="IPR001638">
    <property type="entry name" value="Solute-binding_3/MltF_N"/>
</dbReference>
<dbReference type="Gene3D" id="3.40.190.10">
    <property type="entry name" value="Periplasmic binding protein-like II"/>
    <property type="match status" value="6"/>
</dbReference>
<dbReference type="SUPFAM" id="SSF55874">
    <property type="entry name" value="ATPase domain of HSP90 chaperone/DNA topoisomerase II/histidine kinase"/>
    <property type="match status" value="1"/>
</dbReference>
<dbReference type="Pfam" id="PF00497">
    <property type="entry name" value="SBP_bac_3"/>
    <property type="match status" value="3"/>
</dbReference>
<evidence type="ECO:0000313" key="10">
    <source>
        <dbReference type="EMBL" id="KAB7885025.1"/>
    </source>
</evidence>
<gene>
    <name evidence="10" type="ORF">GBG19_14955</name>
</gene>
<sequence>MKKIFLLLFMLISTSLFSSNIDFTEEEKSFIKNSPKIKIASMDTYTPFSFIQNGKKIGFTQDLIKIISKKSGLKFEKIGGPWPKVYKLFQDGKVDIITEISYRKSRESFTSFSDAYYEVPIGVFTRKEFGTYRSLNDLKDKKIGVIQNTYITEIFKKENLDFVEFDKANERFRALDNGEIDVVISNALNMHKVEELMLSNIKLVGTFIHPDTKKEDLRFGVRKENPLLSSIINKTLNSISFSVMSELKENWIFTLDTPKSYNKLTDKERDWIVKNKVNIGIEEAKPYIYFDKSKDINSGLYFDVLKKVIKNTGLKVNYTNSPWPILLEDFKKEKIDLLPAAFYSKDREKIGHFSNEYYKVREYIYVSDKNNDIKNFRDLKGKKVAVTKDYVTIKKIKNKFPEINIRETKGLQESITKLLNKEVDALVDYHLVVENYIRDNSIIGLKDISQNDFEAISVHFLSNIKKPILKSILNKGLSDISREEMGGLLKNWVRNPYNSKKEEFLSTKEIEFIKKHKKIRFGIRTNRPPFVFYENNKASGIAVDYVKKSAENMGLEAEFVYEKMSIIDSYKMLENREIFDTVLFTIKNEENEKRFSMGDAYLSYPMMIIKHKNSSYIGSMKDLFNKTVVLEKAFDTNKWIKRDYPSIKIVNVANTVDALKYINEGKADAYIGNLAISNYLSVFGGLDNLKVAAPSGYGNINYHFVAPKEWPELASILSKGFKQISPVEHSAIQQKWFSLQTIEKVDYSLLWKIVLVLLLIIIWILWWNRKLKLEKEKTNKALVELEEIRRKELESKNKLLQVKEQFNRFFHLAINIQIISTTKGIIKELNNASKIILGYENDELIGKKFLDFVHPDDIESTVEEMSKLSLGKNVYFFENRYIHKDGHVVNLLWSATTDDSNNLIYATAQDITNLKRIESEQKEKDELLYEQTKLASMGEMIGNIAHQWRQPLSIISTGATGMKTQKEYGLLSDDIFNDTCDAINNNAQYLSRTIDDFRNFIKGDRSKKVFNLADDINSFLHLVEGTIKTHHIKIIKDVQEDIKINGYSNELIQCFINIFNNAKYALEENDNKLIFFTTLIDKDNVIIKIKDNGGGIDKKILYKVFEPYFTTKHQSKGTGLGLHITYKLIVKGMNGTIKAQNTEYKYNGKSYVGAEFIITLPIK</sequence>
<dbReference type="Pfam" id="PF02518">
    <property type="entry name" value="HATPase_c"/>
    <property type="match status" value="1"/>
</dbReference>
<dbReference type="InterPro" id="IPR013655">
    <property type="entry name" value="PAS_fold_3"/>
</dbReference>
<evidence type="ECO:0000259" key="9">
    <source>
        <dbReference type="PROSITE" id="PS50112"/>
    </source>
</evidence>
<dbReference type="InterPro" id="IPR003594">
    <property type="entry name" value="HATPase_dom"/>
</dbReference>
<evidence type="ECO:0000256" key="7">
    <source>
        <dbReference type="SAM" id="SignalP"/>
    </source>
</evidence>
<dbReference type="SMART" id="SM00387">
    <property type="entry name" value="HATPase_c"/>
    <property type="match status" value="1"/>
</dbReference>
<dbReference type="RefSeq" id="WP_152279897.1">
    <property type="nucleotide sequence ID" value="NZ_WFKK01000067.1"/>
</dbReference>
<keyword evidence="3" id="KW-0597">Phosphoprotein</keyword>
<feature type="domain" description="Histidine kinase" evidence="8">
    <location>
        <begin position="943"/>
        <end position="1163"/>
    </location>
</feature>
<dbReference type="Pfam" id="PF08447">
    <property type="entry name" value="PAS_3"/>
    <property type="match status" value="1"/>
</dbReference>
<dbReference type="SMART" id="SM00062">
    <property type="entry name" value="PBPb"/>
    <property type="match status" value="3"/>
</dbReference>
<dbReference type="SUPFAM" id="SSF47384">
    <property type="entry name" value="Homodimeric domain of signal transducing histidine kinase"/>
    <property type="match status" value="1"/>
</dbReference>
<dbReference type="PANTHER" id="PTHR35936:SF38">
    <property type="entry name" value="GLUTAMINE-BINDING PERIPLASMIC PROTEIN"/>
    <property type="match status" value="1"/>
</dbReference>
<dbReference type="NCBIfam" id="TIGR00229">
    <property type="entry name" value="sensory_box"/>
    <property type="match status" value="1"/>
</dbReference>
<dbReference type="PROSITE" id="PS50109">
    <property type="entry name" value="HIS_KIN"/>
    <property type="match status" value="1"/>
</dbReference>
<feature type="signal peptide" evidence="7">
    <location>
        <begin position="1"/>
        <end position="18"/>
    </location>
</feature>
<proteinExistence type="predicted"/>
<dbReference type="Gene3D" id="3.30.450.20">
    <property type="entry name" value="PAS domain"/>
    <property type="match status" value="1"/>
</dbReference>
<feature type="chain" id="PRO_5027031610" description="histidine kinase" evidence="7">
    <location>
        <begin position="19"/>
        <end position="1163"/>
    </location>
</feature>
<feature type="domain" description="PAS" evidence="9">
    <location>
        <begin position="802"/>
        <end position="872"/>
    </location>
</feature>
<accession>A0A6L4WNL0</accession>
<evidence type="ECO:0000256" key="2">
    <source>
        <dbReference type="ARBA" id="ARBA00012438"/>
    </source>
</evidence>
<comment type="caution">
    <text evidence="10">The sequence shown here is derived from an EMBL/GenBank/DDBJ whole genome shotgun (WGS) entry which is preliminary data.</text>
</comment>
<keyword evidence="5" id="KW-0175">Coiled coil</keyword>
<dbReference type="AlphaFoldDB" id="A0A6L4WNL0"/>
<protein>
    <recommendedName>
        <fullName evidence="2">histidine kinase</fullName>
        <ecNumber evidence="2">2.7.13.3</ecNumber>
    </recommendedName>
</protein>
<dbReference type="CDD" id="cd00130">
    <property type="entry name" value="PAS"/>
    <property type="match status" value="1"/>
</dbReference>
<feature type="coiled-coil region" evidence="5">
    <location>
        <begin position="768"/>
        <end position="805"/>
    </location>
</feature>
<keyword evidence="6" id="KW-0812">Transmembrane</keyword>
<evidence type="ECO:0000256" key="6">
    <source>
        <dbReference type="SAM" id="Phobius"/>
    </source>
</evidence>
<evidence type="ECO:0000256" key="3">
    <source>
        <dbReference type="ARBA" id="ARBA00022553"/>
    </source>
</evidence>
<dbReference type="InterPro" id="IPR036890">
    <property type="entry name" value="HATPase_C_sf"/>
</dbReference>
<dbReference type="SUPFAM" id="SSF53850">
    <property type="entry name" value="Periplasmic binding protein-like II"/>
    <property type="match status" value="3"/>
</dbReference>
<comment type="catalytic activity">
    <reaction evidence="1">
        <text>ATP + protein L-histidine = ADP + protein N-phospho-L-histidine.</text>
        <dbReference type="EC" id="2.7.13.3"/>
    </reaction>
</comment>
<dbReference type="InterPro" id="IPR000014">
    <property type="entry name" value="PAS"/>
</dbReference>
<dbReference type="InterPro" id="IPR005467">
    <property type="entry name" value="His_kinase_dom"/>
</dbReference>
<keyword evidence="6" id="KW-0472">Membrane</keyword>
<evidence type="ECO:0000259" key="8">
    <source>
        <dbReference type="PROSITE" id="PS50109"/>
    </source>
</evidence>
<evidence type="ECO:0000256" key="1">
    <source>
        <dbReference type="ARBA" id="ARBA00000085"/>
    </source>
</evidence>
<dbReference type="CDD" id="cd00082">
    <property type="entry name" value="HisKA"/>
    <property type="match status" value="1"/>
</dbReference>
<dbReference type="Gene3D" id="1.10.287.130">
    <property type="match status" value="1"/>
</dbReference>
<dbReference type="InterPro" id="IPR003661">
    <property type="entry name" value="HisK_dim/P_dom"/>
</dbReference>
<dbReference type="SMART" id="SM00091">
    <property type="entry name" value="PAS"/>
    <property type="match status" value="1"/>
</dbReference>
<dbReference type="PRINTS" id="PR00344">
    <property type="entry name" value="BCTRLSENSOR"/>
</dbReference>